<evidence type="ECO:0000256" key="1">
    <source>
        <dbReference type="SAM" id="MobiDB-lite"/>
    </source>
</evidence>
<dbReference type="EMBL" id="ABCS01000047">
    <property type="protein sequence ID" value="EDM77346.1"/>
    <property type="molecule type" value="Genomic_DNA"/>
</dbReference>
<organism evidence="2 3">
    <name type="scientific">Plesiocystis pacifica SIR-1</name>
    <dbReference type="NCBI Taxonomy" id="391625"/>
    <lineage>
        <taxon>Bacteria</taxon>
        <taxon>Pseudomonadati</taxon>
        <taxon>Myxococcota</taxon>
        <taxon>Polyangia</taxon>
        <taxon>Nannocystales</taxon>
        <taxon>Nannocystaceae</taxon>
        <taxon>Plesiocystis</taxon>
    </lineage>
</organism>
<dbReference type="Proteomes" id="UP000005801">
    <property type="component" value="Unassembled WGS sequence"/>
</dbReference>
<accession>A6G9R0</accession>
<dbReference type="RefSeq" id="WP_006973452.1">
    <property type="nucleotide sequence ID" value="NZ_ABCS01000047.1"/>
</dbReference>
<feature type="region of interest" description="Disordered" evidence="1">
    <location>
        <begin position="544"/>
        <end position="578"/>
    </location>
</feature>
<keyword evidence="3" id="KW-1185">Reference proteome</keyword>
<sequence length="1385" mass="148030">MVALLVPIHLDAKPVSGSPLPVPKLDGPHFNTSESLEPGMHLRWALPDALTRARTVESPQGTQALFPAVPDLWLIVRFEPDAGASPPKVDLGKGPRLPLDLASKARRPSLRGGVGRKFLGARTKKQASAFNARKLNLSKLSRSRTPVARTPVAKRPSKGLRPFGGATKKPGASLPGSTIPGSVGPGSGEATLSTKQRRWKAWVLDSRTGQAKPLASWEPSQPEDAGSLLTAIGPLPADAAHPGWARFSEAQAEGEPLGVGYYPHIRNRFGFHDDLAGAPGGAGRFSYAVVGWYADHRDDPLYRASNRTELLDRWGLRAGDQPSRRAALTHITKQVADKVAAFVPKSTRIEPSKGKRSLRRSLGPVNQAASLAESLAGTLGPLVPGALAASGPSEIVCHGAVVDVSRVSQPAPSQDELTWEVVAVPSMRKAIAETVKTPEWHQIMTEALLAGQDGKATTLAGLEGIPAALHALDFVGAPGRSRFYAQLTIRARSVFDGVLGKAEIDPHQVFTATEQFSSSFGKRLSGVDKAPGVGGVGSAAAAGLGQASKGGKVPSKVPGKVPDFGLPGRTKTPKARPYEPTKAEVEARQAELAAALAQLVAQAAGQDKAVHPRLLRVLDTRRRAQPGQLAPLVRGSDGASWWLDVESAEAVRALMLATHAGNPVVEAPSLETLHEQPGPRWYRPSAPHVLIEQVDRGYAHGYDGRFEPDGTLRCRLAGDTFTAVDPVVGDRASDNAVPGSVLLHAPAAFSAAKGLPGATAGVLVEALLLDPGSANLLARHWRERHPDAAPSHAEAVEAFEAQALGWMELRDPELSDEERDQTESGLAYVGDDPSPVALAPWREPWLPLFAYVRHAQFAAGVESDYTLGDIEHEIVDPFPDSAAELRSERCFLTGAVTKVLEREVGGGTIEVQHGEIHHIPSTLQIERYDQLSLSLTALDDALYDADRRERSGLLRVEALEVVDVFGSRRVWSSAKAMTPNQAAVRDPEQHSAPSFLTELPPRLPCWGRTMCRFTSADDPNTEADVGLGISPICGYLVPDFVEHALEVFDGQGRALGQIVSTRARFVEDPGPALLMARFVPHAWVSPSADPLDTIENGYLRDLVAGVVSHTTNAADNAGPGDLLETALTALLRVIDTVAGTVQKQDKSGDPRVRMLGKTIAVVRARAWLEADPSAHGPKGDQNAVPDFPRLDVHVGASDQPDDGVYGVYVHGATPAEGRFAPVSAEVADKAVLNGLFDAVSVSFGKNRIEHPFITDLVESRFALGPGEHRDLTVLLDLEGGMHLTTGVFPRKKLQVPRAFTDAALARLEPTFHVGPVLALPGRQGLEPLLPYPDLPEYEERWVEEPKPGQLWGEATPPALPNPGALPAARVSLTRGWVRLEPRDDD</sequence>
<evidence type="ECO:0000313" key="2">
    <source>
        <dbReference type="EMBL" id="EDM77346.1"/>
    </source>
</evidence>
<reference evidence="2 3" key="1">
    <citation type="submission" date="2007-06" db="EMBL/GenBank/DDBJ databases">
        <authorList>
            <person name="Shimkets L."/>
            <person name="Ferriera S."/>
            <person name="Johnson J."/>
            <person name="Kravitz S."/>
            <person name="Beeson K."/>
            <person name="Sutton G."/>
            <person name="Rogers Y.-H."/>
            <person name="Friedman R."/>
            <person name="Frazier M."/>
            <person name="Venter J.C."/>
        </authorList>
    </citation>
    <scope>NUCLEOTIDE SEQUENCE [LARGE SCALE GENOMIC DNA]</scope>
    <source>
        <strain evidence="2 3">SIR-1</strain>
    </source>
</reference>
<feature type="compositionally biased region" description="Low complexity" evidence="1">
    <location>
        <begin position="544"/>
        <end position="562"/>
    </location>
</feature>
<dbReference type="OrthoDB" id="6091628at2"/>
<dbReference type="STRING" id="391625.PPSIR1_09750"/>
<evidence type="ECO:0000313" key="3">
    <source>
        <dbReference type="Proteomes" id="UP000005801"/>
    </source>
</evidence>
<dbReference type="eggNOG" id="COG3550">
    <property type="taxonomic scope" value="Bacteria"/>
</dbReference>
<name>A6G9R0_9BACT</name>
<protein>
    <submittedName>
        <fullName evidence="2">Uncharacterized protein</fullName>
    </submittedName>
</protein>
<feature type="region of interest" description="Disordered" evidence="1">
    <location>
        <begin position="142"/>
        <end position="194"/>
    </location>
</feature>
<comment type="caution">
    <text evidence="2">The sequence shown here is derived from an EMBL/GenBank/DDBJ whole genome shotgun (WGS) entry which is preliminary data.</text>
</comment>
<gene>
    <name evidence="2" type="ORF">PPSIR1_09750</name>
</gene>
<proteinExistence type="predicted"/>